<evidence type="ECO:0000259" key="1">
    <source>
        <dbReference type="PROSITE" id="PS51725"/>
    </source>
</evidence>
<dbReference type="Pfam" id="PF03992">
    <property type="entry name" value="ABM"/>
    <property type="match status" value="1"/>
</dbReference>
<keyword evidence="3" id="KW-1185">Reference proteome</keyword>
<sequence>MITVIAEIKTHPGQLGALVTRFQALQAQVLAEDGCYQYTPLTDSANPLPDQTLAPDTLFMLERWESQAHLERHLQTPHMVKHHQETQGIVTSVELRILEDRSPGR</sequence>
<accession>A0A370R3E3</accession>
<dbReference type="Proteomes" id="UP000254848">
    <property type="component" value="Unassembled WGS sequence"/>
</dbReference>
<proteinExistence type="predicted"/>
<dbReference type="Gene3D" id="3.30.70.100">
    <property type="match status" value="1"/>
</dbReference>
<dbReference type="GO" id="GO:0005829">
    <property type="term" value="C:cytosol"/>
    <property type="evidence" value="ECO:0007669"/>
    <property type="project" value="TreeGrafter"/>
</dbReference>
<evidence type="ECO:0000313" key="2">
    <source>
        <dbReference type="EMBL" id="RDK96948.1"/>
    </source>
</evidence>
<keyword evidence="2" id="KW-0560">Oxidoreductase</keyword>
<reference evidence="2 3" key="1">
    <citation type="submission" date="2018-07" db="EMBL/GenBank/DDBJ databases">
        <title>Genomic Encyclopedia of Type Strains, Phase IV (KMG-IV): sequencing the most valuable type-strain genomes for metagenomic binning, comparative biology and taxonomic classification.</title>
        <authorList>
            <person name="Goeker M."/>
        </authorList>
    </citation>
    <scope>NUCLEOTIDE SEQUENCE [LARGE SCALE GENOMIC DNA]</scope>
    <source>
        <strain evidence="2 3">DSM 103736</strain>
    </source>
</reference>
<feature type="domain" description="ABM" evidence="1">
    <location>
        <begin position="2"/>
        <end position="98"/>
    </location>
</feature>
<dbReference type="PANTHER" id="PTHR33336">
    <property type="entry name" value="QUINOL MONOOXYGENASE YGIN-RELATED"/>
    <property type="match status" value="1"/>
</dbReference>
<dbReference type="GO" id="GO:0004497">
    <property type="term" value="F:monooxygenase activity"/>
    <property type="evidence" value="ECO:0007669"/>
    <property type="project" value="UniProtKB-KW"/>
</dbReference>
<protein>
    <submittedName>
        <fullName evidence="2">Quinol monooxygenase YgiN</fullName>
    </submittedName>
</protein>
<dbReference type="PROSITE" id="PS51725">
    <property type="entry name" value="ABM"/>
    <property type="match status" value="1"/>
</dbReference>
<evidence type="ECO:0000313" key="3">
    <source>
        <dbReference type="Proteomes" id="UP000254848"/>
    </source>
</evidence>
<dbReference type="EMBL" id="QRAP01000001">
    <property type="protein sequence ID" value="RDK96948.1"/>
    <property type="molecule type" value="Genomic_DNA"/>
</dbReference>
<dbReference type="InterPro" id="IPR011008">
    <property type="entry name" value="Dimeric_a/b-barrel"/>
</dbReference>
<dbReference type="SUPFAM" id="SSF54909">
    <property type="entry name" value="Dimeric alpha+beta barrel"/>
    <property type="match status" value="1"/>
</dbReference>
<keyword evidence="2" id="KW-0503">Monooxygenase</keyword>
<gene>
    <name evidence="2" type="ORF">C8D90_101385</name>
</gene>
<dbReference type="PANTHER" id="PTHR33336:SF3">
    <property type="entry name" value="ABM DOMAIN-CONTAINING PROTEIN"/>
    <property type="match status" value="1"/>
</dbReference>
<organism evidence="2 3">
    <name type="scientific">Enterobacillus tribolii</name>
    <dbReference type="NCBI Taxonomy" id="1487935"/>
    <lineage>
        <taxon>Bacteria</taxon>
        <taxon>Pseudomonadati</taxon>
        <taxon>Pseudomonadota</taxon>
        <taxon>Gammaproteobacteria</taxon>
        <taxon>Enterobacterales</taxon>
        <taxon>Hafniaceae</taxon>
        <taxon>Enterobacillus</taxon>
    </lineage>
</organism>
<dbReference type="OrthoDB" id="9812192at2"/>
<dbReference type="InterPro" id="IPR007138">
    <property type="entry name" value="ABM_dom"/>
</dbReference>
<name>A0A370R3E3_9GAMM</name>
<dbReference type="AlphaFoldDB" id="A0A370R3E3"/>
<dbReference type="RefSeq" id="WP_115456720.1">
    <property type="nucleotide sequence ID" value="NZ_QRAP01000001.1"/>
</dbReference>
<comment type="caution">
    <text evidence="2">The sequence shown here is derived from an EMBL/GenBank/DDBJ whole genome shotgun (WGS) entry which is preliminary data.</text>
</comment>
<dbReference type="InterPro" id="IPR050744">
    <property type="entry name" value="AI-2_Isomerase_LsrG"/>
</dbReference>